<reference evidence="3" key="1">
    <citation type="journal article" date="2019" name="Int. J. Syst. Evol. Microbiol.">
        <title>The Global Catalogue of Microorganisms (GCM) 10K type strain sequencing project: providing services to taxonomists for standard genome sequencing and annotation.</title>
        <authorList>
            <consortium name="The Broad Institute Genomics Platform"/>
            <consortium name="The Broad Institute Genome Sequencing Center for Infectious Disease"/>
            <person name="Wu L."/>
            <person name="Ma J."/>
        </authorList>
    </citation>
    <scope>NUCLEOTIDE SEQUENCE [LARGE SCALE GENOMIC DNA]</scope>
    <source>
        <strain evidence="3">NBRC 106396</strain>
    </source>
</reference>
<sequence length="115" mass="12061">MLNKLSGYWSKSLKGPRITYVQPYSLKVIELDTMPPVPPIVNRITAKSTAVAGKAEKGATVTVKRESTVIGTATVNSAGAFSARIAKQKAGTVLYVTAKDAAGNVSKAVKAVVQK</sequence>
<accession>A0ABW2NU42</accession>
<dbReference type="Pfam" id="PF17936">
    <property type="entry name" value="Big_6"/>
    <property type="match status" value="1"/>
</dbReference>
<dbReference type="InterPro" id="IPR041498">
    <property type="entry name" value="Big_6"/>
</dbReference>
<evidence type="ECO:0000259" key="1">
    <source>
        <dbReference type="Pfam" id="PF17936"/>
    </source>
</evidence>
<dbReference type="EMBL" id="JBHTCP010000049">
    <property type="protein sequence ID" value="MFC7373076.1"/>
    <property type="molecule type" value="Genomic_DNA"/>
</dbReference>
<feature type="domain" description="Bacterial Ig" evidence="1">
    <location>
        <begin position="36"/>
        <end position="113"/>
    </location>
</feature>
<dbReference type="InterPro" id="IPR013783">
    <property type="entry name" value="Ig-like_fold"/>
</dbReference>
<dbReference type="Proteomes" id="UP001596549">
    <property type="component" value="Unassembled WGS sequence"/>
</dbReference>
<dbReference type="RefSeq" id="WP_379750645.1">
    <property type="nucleotide sequence ID" value="NZ_JBHTCP010000049.1"/>
</dbReference>
<evidence type="ECO:0000313" key="2">
    <source>
        <dbReference type="EMBL" id="MFC7373076.1"/>
    </source>
</evidence>
<dbReference type="Gene3D" id="2.60.40.10">
    <property type="entry name" value="Immunoglobulins"/>
    <property type="match status" value="1"/>
</dbReference>
<evidence type="ECO:0000313" key="3">
    <source>
        <dbReference type="Proteomes" id="UP001596549"/>
    </source>
</evidence>
<comment type="caution">
    <text evidence="2">The sequence shown here is derived from an EMBL/GenBank/DDBJ whole genome shotgun (WGS) entry which is preliminary data.</text>
</comment>
<name>A0ABW2NU42_9BACL</name>
<organism evidence="2 3">
    <name type="scientific">Fictibacillus iocasae</name>
    <dbReference type="NCBI Taxonomy" id="2715437"/>
    <lineage>
        <taxon>Bacteria</taxon>
        <taxon>Bacillati</taxon>
        <taxon>Bacillota</taxon>
        <taxon>Bacilli</taxon>
        <taxon>Bacillales</taxon>
        <taxon>Fictibacillaceae</taxon>
        <taxon>Fictibacillus</taxon>
    </lineage>
</organism>
<proteinExistence type="predicted"/>
<protein>
    <submittedName>
        <fullName evidence="2">Ig-like domain-containing protein</fullName>
    </submittedName>
</protein>
<keyword evidence="3" id="KW-1185">Reference proteome</keyword>
<gene>
    <name evidence="2" type="ORF">ACFQPF_15655</name>
</gene>